<dbReference type="GO" id="GO:0009102">
    <property type="term" value="P:biotin biosynthetic process"/>
    <property type="evidence" value="ECO:0007669"/>
    <property type="project" value="UniProtKB-UniRule"/>
</dbReference>
<dbReference type="HAMAP" id="MF_01693">
    <property type="entry name" value="BioF_aminotrans_2"/>
    <property type="match status" value="1"/>
</dbReference>
<sequence length="414" mass="44486">MTACAPQAWDQRMTERLEARRAQSVYRQRHTLSSAQGREVIYQGQPYLNFASNDYLGLAADPRLMEAQRLAVKQWGVGAGSAHLVCGHQSPHEALEDALATLTGRPAALLFSTGYMANLGVIQALTQRGDEVIQDRLNHASLLDGAQLSGARLKRYQHQDIASLSQHLSAPCKGLKLVVSDGVFSMDGDCADIPALASQCQAHQALLMIDDAHGLGVLGPRGGGLCQDYGLDTVPILVGTLGKALGTAGAFVAGSHALIDYLTNFARTAIYTTAQPPAVAATTLKAIELVQQEPERRQHLRQLIQYFREGAQALALPLLNSQTPIQPLALSSSAQALDWQAQLAQAGLWVGAIRPPTVPSPRLRITLTAAHQISDIDRLINALAQCLNKQCSNRQSEIEESVITEPQTQATSSC</sequence>
<comment type="pathway">
    <text evidence="2 9">Cofactor biosynthesis; biotin biosynthesis.</text>
</comment>
<dbReference type="InterPro" id="IPR050087">
    <property type="entry name" value="AON_synthase_class-II"/>
</dbReference>
<dbReference type="OrthoDB" id="9807157at2"/>
<organism evidence="12 13">
    <name type="scientific">Terasakiispira papahanaumokuakeensis</name>
    <dbReference type="NCBI Taxonomy" id="197479"/>
    <lineage>
        <taxon>Bacteria</taxon>
        <taxon>Pseudomonadati</taxon>
        <taxon>Pseudomonadota</taxon>
        <taxon>Gammaproteobacteria</taxon>
        <taxon>Oceanospirillales</taxon>
        <taxon>Terasakiispira</taxon>
    </lineage>
</organism>
<keyword evidence="6 9" id="KW-0093">Biotin biosynthesis</keyword>
<dbReference type="InterPro" id="IPR022834">
    <property type="entry name" value="AONS_Proteobacteria"/>
</dbReference>
<feature type="binding site" evidence="9">
    <location>
        <position position="185"/>
    </location>
    <ligand>
        <name>pyridoxal 5'-phosphate</name>
        <dbReference type="ChEBI" id="CHEBI:597326"/>
    </ligand>
</feature>
<keyword evidence="5 9" id="KW-0808">Transferase</keyword>
<dbReference type="GO" id="GO:0030170">
    <property type="term" value="F:pyridoxal phosphate binding"/>
    <property type="evidence" value="ECO:0007669"/>
    <property type="project" value="UniProtKB-UniRule"/>
</dbReference>
<dbReference type="SUPFAM" id="SSF53383">
    <property type="entry name" value="PLP-dependent transferases"/>
    <property type="match status" value="1"/>
</dbReference>
<dbReference type="EMBL" id="MDTQ01000001">
    <property type="protein sequence ID" value="ODC04055.1"/>
    <property type="molecule type" value="Genomic_DNA"/>
</dbReference>
<keyword evidence="13" id="KW-1185">Reference proteome</keyword>
<proteinExistence type="inferred from homology"/>
<feature type="modified residue" description="N6-(pyridoxal phosphate)lysine" evidence="9 10">
    <location>
        <position position="243"/>
    </location>
</feature>
<comment type="function">
    <text evidence="9">Catalyzes the decarboxylative condensation of pimeloyl-[acyl-carrier protein] and L-alanine to produce 8-amino-7-oxononanoate (AON), [acyl-carrier protein], and carbon dioxide.</text>
</comment>
<feature type="binding site" evidence="9">
    <location>
        <position position="357"/>
    </location>
    <ligand>
        <name>substrate</name>
    </ligand>
</feature>
<evidence type="ECO:0000256" key="6">
    <source>
        <dbReference type="ARBA" id="ARBA00022756"/>
    </source>
</evidence>
<dbReference type="AlphaFoldDB" id="A0A1E2VBJ6"/>
<feature type="binding site" evidence="9">
    <location>
        <begin position="114"/>
        <end position="115"/>
    </location>
    <ligand>
        <name>pyridoxal 5'-phosphate</name>
        <dbReference type="ChEBI" id="CHEBI:597326"/>
    </ligand>
</feature>
<dbReference type="PROSITE" id="PS00599">
    <property type="entry name" value="AA_TRANSFER_CLASS_2"/>
    <property type="match status" value="1"/>
</dbReference>
<dbReference type="NCBIfam" id="TIGR00858">
    <property type="entry name" value="bioF"/>
    <property type="match status" value="1"/>
</dbReference>
<comment type="caution">
    <text evidence="12">The sequence shown here is derived from an EMBL/GenBank/DDBJ whole genome shotgun (WGS) entry which is preliminary data.</text>
</comment>
<evidence type="ECO:0000313" key="13">
    <source>
        <dbReference type="Proteomes" id="UP000094291"/>
    </source>
</evidence>
<dbReference type="UniPathway" id="UPA00078"/>
<comment type="catalytic activity">
    <reaction evidence="8 9">
        <text>6-carboxyhexanoyl-[ACP] + L-alanine + H(+) = (8S)-8-amino-7-oxononanoate + holo-[ACP] + CO2</text>
        <dbReference type="Rhea" id="RHEA:42288"/>
        <dbReference type="Rhea" id="RHEA-COMP:9685"/>
        <dbReference type="Rhea" id="RHEA-COMP:9955"/>
        <dbReference type="ChEBI" id="CHEBI:15378"/>
        <dbReference type="ChEBI" id="CHEBI:16526"/>
        <dbReference type="ChEBI" id="CHEBI:57972"/>
        <dbReference type="ChEBI" id="CHEBI:64479"/>
        <dbReference type="ChEBI" id="CHEBI:78846"/>
        <dbReference type="ChEBI" id="CHEBI:149468"/>
        <dbReference type="EC" id="2.3.1.47"/>
    </reaction>
</comment>
<protein>
    <recommendedName>
        <fullName evidence="9">8-amino-7-oxononanoate synthase</fullName>
        <shortName evidence="9">AONS</shortName>
        <ecNumber evidence="9">2.3.1.47</ecNumber>
    </recommendedName>
    <alternativeName>
        <fullName evidence="9">7-keto-8-amino-pelargonic acid synthase</fullName>
        <shortName evidence="9">7-KAP synthase</shortName>
        <shortName evidence="9">KAPA synthase</shortName>
    </alternativeName>
    <alternativeName>
        <fullName evidence="9">8-amino-7-ketopelargonate synthase</fullName>
    </alternativeName>
</protein>
<evidence type="ECO:0000313" key="12">
    <source>
        <dbReference type="EMBL" id="ODC04055.1"/>
    </source>
</evidence>
<feature type="binding site" evidence="9">
    <location>
        <position position="240"/>
    </location>
    <ligand>
        <name>pyridoxal 5'-phosphate</name>
        <dbReference type="ChEBI" id="CHEBI:597326"/>
    </ligand>
</feature>
<comment type="similarity">
    <text evidence="3 9">Belongs to the class-II pyridoxal-phosphate-dependent aminotransferase family. BioF subfamily.</text>
</comment>
<dbReference type="InterPro" id="IPR015424">
    <property type="entry name" value="PyrdxlP-dep_Trfase"/>
</dbReference>
<dbReference type="Pfam" id="PF00155">
    <property type="entry name" value="Aminotran_1_2"/>
    <property type="match status" value="1"/>
</dbReference>
<evidence type="ECO:0000256" key="8">
    <source>
        <dbReference type="ARBA" id="ARBA00047715"/>
    </source>
</evidence>
<feature type="binding site" evidence="9">
    <location>
        <position position="27"/>
    </location>
    <ligand>
        <name>substrate</name>
    </ligand>
</feature>
<dbReference type="InterPro" id="IPR015422">
    <property type="entry name" value="PyrdxlP-dep_Trfase_small"/>
</dbReference>
<comment type="cofactor">
    <cofactor evidence="1 9 10">
        <name>pyridoxal 5'-phosphate</name>
        <dbReference type="ChEBI" id="CHEBI:597326"/>
    </cofactor>
</comment>
<comment type="subunit">
    <text evidence="4 9">Homodimer.</text>
</comment>
<dbReference type="Gene3D" id="3.40.640.10">
    <property type="entry name" value="Type I PLP-dependent aspartate aminotransferase-like (Major domain)"/>
    <property type="match status" value="1"/>
</dbReference>
<dbReference type="InterPro" id="IPR001917">
    <property type="entry name" value="Aminotrans_II_pyridoxalP_BS"/>
</dbReference>
<dbReference type="STRING" id="197479.BFW38_11430"/>
<evidence type="ECO:0000256" key="7">
    <source>
        <dbReference type="ARBA" id="ARBA00022898"/>
    </source>
</evidence>
<dbReference type="RefSeq" id="WP_068998842.1">
    <property type="nucleotide sequence ID" value="NZ_MDTQ01000001.1"/>
</dbReference>
<dbReference type="Gene3D" id="3.90.1150.10">
    <property type="entry name" value="Aspartate Aminotransferase, domain 1"/>
    <property type="match status" value="1"/>
</dbReference>
<dbReference type="Proteomes" id="UP000094291">
    <property type="component" value="Unassembled WGS sequence"/>
</dbReference>
<evidence type="ECO:0000259" key="11">
    <source>
        <dbReference type="Pfam" id="PF00155"/>
    </source>
</evidence>
<dbReference type="InterPro" id="IPR004839">
    <property type="entry name" value="Aminotransferase_I/II_large"/>
</dbReference>
<evidence type="ECO:0000256" key="3">
    <source>
        <dbReference type="ARBA" id="ARBA00010008"/>
    </source>
</evidence>
<dbReference type="InterPro" id="IPR004723">
    <property type="entry name" value="AONS_Archaea/Proteobacteria"/>
</dbReference>
<evidence type="ECO:0000256" key="5">
    <source>
        <dbReference type="ARBA" id="ARBA00022679"/>
    </source>
</evidence>
<accession>A0A1E2VBJ6</accession>
<dbReference type="InterPro" id="IPR015421">
    <property type="entry name" value="PyrdxlP-dep_Trfase_major"/>
</dbReference>
<feature type="domain" description="Aminotransferase class I/classII large" evidence="11">
    <location>
        <begin position="47"/>
        <end position="383"/>
    </location>
</feature>
<dbReference type="GO" id="GO:0008710">
    <property type="term" value="F:8-amino-7-oxononanoate synthase activity"/>
    <property type="evidence" value="ECO:0007669"/>
    <property type="project" value="UniProtKB-UniRule"/>
</dbReference>
<dbReference type="PANTHER" id="PTHR13693">
    <property type="entry name" value="CLASS II AMINOTRANSFERASE/8-AMINO-7-OXONONANOATE SYNTHASE"/>
    <property type="match status" value="1"/>
</dbReference>
<reference evidence="12 13" key="1">
    <citation type="submission" date="2016-08" db="EMBL/GenBank/DDBJ databases">
        <authorList>
            <person name="Seilhamer J.J."/>
        </authorList>
    </citation>
    <scope>NUCLEOTIDE SEQUENCE [LARGE SCALE GENOMIC DNA]</scope>
    <source>
        <strain evidence="12 13">PH27A</strain>
    </source>
</reference>
<evidence type="ECO:0000256" key="1">
    <source>
        <dbReference type="ARBA" id="ARBA00001933"/>
    </source>
</evidence>
<evidence type="ECO:0000256" key="9">
    <source>
        <dbReference type="HAMAP-Rule" id="MF_01693"/>
    </source>
</evidence>
<gene>
    <name evidence="9" type="primary">bioF</name>
    <name evidence="12" type="ORF">BFW38_11430</name>
</gene>
<evidence type="ECO:0000256" key="4">
    <source>
        <dbReference type="ARBA" id="ARBA00011738"/>
    </source>
</evidence>
<dbReference type="EC" id="2.3.1.47" evidence="9"/>
<evidence type="ECO:0000256" key="10">
    <source>
        <dbReference type="PIRSR" id="PIRSR604723-51"/>
    </source>
</evidence>
<feature type="binding site" evidence="9">
    <location>
        <position position="213"/>
    </location>
    <ligand>
        <name>pyridoxal 5'-phosphate</name>
        <dbReference type="ChEBI" id="CHEBI:597326"/>
    </ligand>
</feature>
<dbReference type="PANTHER" id="PTHR13693:SF100">
    <property type="entry name" value="8-AMINO-7-OXONONANOATE SYNTHASE"/>
    <property type="match status" value="1"/>
</dbReference>
<evidence type="ECO:0000256" key="2">
    <source>
        <dbReference type="ARBA" id="ARBA00004746"/>
    </source>
</evidence>
<feature type="binding site" evidence="9">
    <location>
        <position position="139"/>
    </location>
    <ligand>
        <name>substrate</name>
    </ligand>
</feature>
<keyword evidence="7 9" id="KW-0663">Pyridoxal phosphate</keyword>
<name>A0A1E2VBJ6_9GAMM</name>
<dbReference type="CDD" id="cd06454">
    <property type="entry name" value="KBL_like"/>
    <property type="match status" value="1"/>
</dbReference>